<dbReference type="PROSITE" id="PS51029">
    <property type="entry name" value="MADF"/>
    <property type="match status" value="1"/>
</dbReference>
<organism evidence="3 4">
    <name type="scientific">Euphydryas editha</name>
    <name type="common">Edith's checkerspot</name>
    <dbReference type="NCBI Taxonomy" id="104508"/>
    <lineage>
        <taxon>Eukaryota</taxon>
        <taxon>Metazoa</taxon>
        <taxon>Ecdysozoa</taxon>
        <taxon>Arthropoda</taxon>
        <taxon>Hexapoda</taxon>
        <taxon>Insecta</taxon>
        <taxon>Pterygota</taxon>
        <taxon>Neoptera</taxon>
        <taxon>Endopterygota</taxon>
        <taxon>Lepidoptera</taxon>
        <taxon>Glossata</taxon>
        <taxon>Ditrysia</taxon>
        <taxon>Papilionoidea</taxon>
        <taxon>Nymphalidae</taxon>
        <taxon>Nymphalinae</taxon>
        <taxon>Euphydryas</taxon>
    </lineage>
</organism>
<dbReference type="Proteomes" id="UP001153954">
    <property type="component" value="Unassembled WGS sequence"/>
</dbReference>
<evidence type="ECO:0000313" key="4">
    <source>
        <dbReference type="Proteomes" id="UP001153954"/>
    </source>
</evidence>
<accession>A0AAU9TMF7</accession>
<gene>
    <name evidence="3" type="ORF">EEDITHA_LOCUS3059</name>
</gene>
<dbReference type="PANTHER" id="PTHR21505">
    <property type="entry name" value="MADF DOMAIN-CONTAINING PROTEIN-RELATED"/>
    <property type="match status" value="1"/>
</dbReference>
<feature type="region of interest" description="Disordered" evidence="1">
    <location>
        <begin position="135"/>
        <end position="154"/>
    </location>
</feature>
<evidence type="ECO:0000259" key="2">
    <source>
        <dbReference type="PROSITE" id="PS51029"/>
    </source>
</evidence>
<dbReference type="EMBL" id="CAKOGL010000005">
    <property type="protein sequence ID" value="CAH2086722.1"/>
    <property type="molecule type" value="Genomic_DNA"/>
</dbReference>
<dbReference type="AlphaFoldDB" id="A0AAU9TMF7"/>
<dbReference type="InterPro" id="IPR006578">
    <property type="entry name" value="MADF-dom"/>
</dbReference>
<dbReference type="SMART" id="SM00595">
    <property type="entry name" value="MADF"/>
    <property type="match status" value="1"/>
</dbReference>
<feature type="compositionally biased region" description="Polar residues" evidence="1">
    <location>
        <begin position="138"/>
        <end position="152"/>
    </location>
</feature>
<evidence type="ECO:0000313" key="3">
    <source>
        <dbReference type="EMBL" id="CAH2086722.1"/>
    </source>
</evidence>
<protein>
    <recommendedName>
        <fullName evidence="2">MADF domain-containing protein</fullName>
    </recommendedName>
</protein>
<name>A0AAU9TMF7_EUPED</name>
<dbReference type="Pfam" id="PF10545">
    <property type="entry name" value="MADF_DNA_bdg"/>
    <property type="match status" value="1"/>
</dbReference>
<evidence type="ECO:0000256" key="1">
    <source>
        <dbReference type="SAM" id="MobiDB-lite"/>
    </source>
</evidence>
<feature type="domain" description="MADF" evidence="2">
    <location>
        <begin position="34"/>
        <end position="126"/>
    </location>
</feature>
<keyword evidence="4" id="KW-1185">Reference proteome</keyword>
<proteinExistence type="predicted"/>
<sequence>MELLSHWSERVISFGMEWSKEYNNYEWSKDKTLKLIELLQLNANLWNPSLCDTRRDKQKRKEELRGIAEILRISVFDATKKIQHLRTQYNRESAREARANSEGPNNRYVSNWYAYEYLHFMKDSNKPYRVLQSEDQSEINSSLQSNTENSVNDCKLDNFSPQPKIARTELLHSFKPDIVYPTTALNRDEFTVFGEYVANELRSLKGEKNLLVAKKKIQDVIFEVKMGLINEPRPEQGTTCTVYTTPTTQSHSSTIHNGKLYTTPIMSTIASIEPLPASHTPPTSGISEIIINGACHYSTFKVDEQ</sequence>
<reference evidence="3" key="1">
    <citation type="submission" date="2022-03" db="EMBL/GenBank/DDBJ databases">
        <authorList>
            <person name="Tunstrom K."/>
        </authorList>
    </citation>
    <scope>NUCLEOTIDE SEQUENCE</scope>
</reference>
<comment type="caution">
    <text evidence="3">The sequence shown here is derived from an EMBL/GenBank/DDBJ whole genome shotgun (WGS) entry which is preliminary data.</text>
</comment>
<dbReference type="PANTHER" id="PTHR21505:SF12">
    <property type="entry name" value="MADF DOMAIN-CONTAINING PROTEIN-RELATED"/>
    <property type="match status" value="1"/>
</dbReference>